<keyword evidence="13" id="KW-0594">Phospholipid biosynthesis</keyword>
<dbReference type="PANTHER" id="PTHR34299">
    <property type="entry name" value="DIACYLGLYCEROL KINASE"/>
    <property type="match status" value="1"/>
</dbReference>
<comment type="caution">
    <text evidence="16">The sequence shown here is derived from an EMBL/GenBank/DDBJ whole genome shotgun (WGS) entry which is preliminary data.</text>
</comment>
<proteinExistence type="inferred from homology"/>
<name>A0ABW5RN59_9BACI</name>
<sequence>MSMDLKETKSRWKRFIYSFKYAFGGIWTVWKGEQNFKVHLFAAVLVCVIGFVLSISPVEWSILLLLIFGILALETMNTAIEKTVDLITSDYQPLAKVAKDLAAGSVLIFSIAAIIIGAIIFVPKLIEIIIG</sequence>
<evidence type="ECO:0000256" key="12">
    <source>
        <dbReference type="ARBA" id="ARBA00023136"/>
    </source>
</evidence>
<evidence type="ECO:0000256" key="8">
    <source>
        <dbReference type="ARBA" id="ARBA00022777"/>
    </source>
</evidence>
<evidence type="ECO:0000256" key="15">
    <source>
        <dbReference type="SAM" id="Phobius"/>
    </source>
</evidence>
<evidence type="ECO:0000256" key="4">
    <source>
        <dbReference type="ARBA" id="ARBA00022516"/>
    </source>
</evidence>
<keyword evidence="5 16" id="KW-0808">Transferase</keyword>
<protein>
    <submittedName>
        <fullName evidence="16">Diacylglycerol kinase family protein</fullName>
        <ecNumber evidence="16">2.7.1.-</ecNumber>
    </submittedName>
</protein>
<comment type="similarity">
    <text evidence="2">Belongs to the bacterial diacylglycerol kinase family.</text>
</comment>
<feature type="transmembrane region" description="Helical" evidence="15">
    <location>
        <begin position="12"/>
        <end position="30"/>
    </location>
</feature>
<evidence type="ECO:0000256" key="7">
    <source>
        <dbReference type="ARBA" id="ARBA00022741"/>
    </source>
</evidence>
<dbReference type="InterPro" id="IPR000829">
    <property type="entry name" value="DAGK"/>
</dbReference>
<keyword evidence="17" id="KW-1185">Reference proteome</keyword>
<dbReference type="PROSITE" id="PS01069">
    <property type="entry name" value="DAGK_PROKAR"/>
    <property type="match status" value="1"/>
</dbReference>
<dbReference type="InterPro" id="IPR036945">
    <property type="entry name" value="DAGK_sf"/>
</dbReference>
<keyword evidence="6 15" id="KW-0812">Transmembrane</keyword>
<keyword evidence="14" id="KW-1208">Phospholipid metabolism</keyword>
<dbReference type="InterPro" id="IPR033717">
    <property type="entry name" value="UDPK"/>
</dbReference>
<evidence type="ECO:0000256" key="10">
    <source>
        <dbReference type="ARBA" id="ARBA00022989"/>
    </source>
</evidence>
<gene>
    <name evidence="16" type="ORF">ACFSUL_04195</name>
</gene>
<reference evidence="17" key="1">
    <citation type="journal article" date="2019" name="Int. J. Syst. Evol. Microbiol.">
        <title>The Global Catalogue of Microorganisms (GCM) 10K type strain sequencing project: providing services to taxonomists for standard genome sequencing and annotation.</title>
        <authorList>
            <consortium name="The Broad Institute Genomics Platform"/>
            <consortium name="The Broad Institute Genome Sequencing Center for Infectious Disease"/>
            <person name="Wu L."/>
            <person name="Ma J."/>
        </authorList>
    </citation>
    <scope>NUCLEOTIDE SEQUENCE [LARGE SCALE GENOMIC DNA]</scope>
    <source>
        <strain evidence="17">KCTC 3913</strain>
    </source>
</reference>
<evidence type="ECO:0000256" key="13">
    <source>
        <dbReference type="ARBA" id="ARBA00023209"/>
    </source>
</evidence>
<keyword evidence="3" id="KW-1003">Cell membrane</keyword>
<dbReference type="Pfam" id="PF01219">
    <property type="entry name" value="DAGK_prokar"/>
    <property type="match status" value="1"/>
</dbReference>
<dbReference type="Proteomes" id="UP001597506">
    <property type="component" value="Unassembled WGS sequence"/>
</dbReference>
<keyword evidence="8 16" id="KW-0418">Kinase</keyword>
<evidence type="ECO:0000256" key="11">
    <source>
        <dbReference type="ARBA" id="ARBA00023098"/>
    </source>
</evidence>
<evidence type="ECO:0000256" key="3">
    <source>
        <dbReference type="ARBA" id="ARBA00022475"/>
    </source>
</evidence>
<evidence type="ECO:0000256" key="14">
    <source>
        <dbReference type="ARBA" id="ARBA00023264"/>
    </source>
</evidence>
<evidence type="ECO:0000256" key="6">
    <source>
        <dbReference type="ARBA" id="ARBA00022692"/>
    </source>
</evidence>
<organism evidence="16 17">
    <name type="scientific">Bacillus seohaeanensis</name>
    <dbReference type="NCBI Taxonomy" id="284580"/>
    <lineage>
        <taxon>Bacteria</taxon>
        <taxon>Bacillati</taxon>
        <taxon>Bacillota</taxon>
        <taxon>Bacilli</taxon>
        <taxon>Bacillales</taxon>
        <taxon>Bacillaceae</taxon>
        <taxon>Bacillus</taxon>
    </lineage>
</organism>
<evidence type="ECO:0000313" key="16">
    <source>
        <dbReference type="EMBL" id="MFD2679949.1"/>
    </source>
</evidence>
<feature type="transmembrane region" description="Helical" evidence="15">
    <location>
        <begin position="100"/>
        <end position="122"/>
    </location>
</feature>
<dbReference type="RefSeq" id="WP_377932994.1">
    <property type="nucleotide sequence ID" value="NZ_JBHUMF010000009.1"/>
</dbReference>
<dbReference type="EMBL" id="JBHUMF010000009">
    <property type="protein sequence ID" value="MFD2679949.1"/>
    <property type="molecule type" value="Genomic_DNA"/>
</dbReference>
<evidence type="ECO:0000256" key="1">
    <source>
        <dbReference type="ARBA" id="ARBA00004651"/>
    </source>
</evidence>
<dbReference type="EC" id="2.7.1.-" evidence="16"/>
<accession>A0ABW5RN59</accession>
<keyword evidence="7" id="KW-0547">Nucleotide-binding</keyword>
<dbReference type="CDD" id="cd14265">
    <property type="entry name" value="UDPK_IM_like"/>
    <property type="match status" value="1"/>
</dbReference>
<comment type="subcellular location">
    <subcellularLocation>
        <location evidence="1">Cell membrane</location>
        <topology evidence="1">Multi-pass membrane protein</topology>
    </subcellularLocation>
</comment>
<dbReference type="GO" id="GO:0016301">
    <property type="term" value="F:kinase activity"/>
    <property type="evidence" value="ECO:0007669"/>
    <property type="project" value="UniProtKB-KW"/>
</dbReference>
<evidence type="ECO:0000256" key="5">
    <source>
        <dbReference type="ARBA" id="ARBA00022679"/>
    </source>
</evidence>
<keyword evidence="10 15" id="KW-1133">Transmembrane helix</keyword>
<dbReference type="Gene3D" id="1.10.287.3610">
    <property type="match status" value="1"/>
</dbReference>
<keyword evidence="9" id="KW-0067">ATP-binding</keyword>
<evidence type="ECO:0000256" key="2">
    <source>
        <dbReference type="ARBA" id="ARBA00005967"/>
    </source>
</evidence>
<evidence type="ECO:0000256" key="9">
    <source>
        <dbReference type="ARBA" id="ARBA00022840"/>
    </source>
</evidence>
<evidence type="ECO:0000313" key="17">
    <source>
        <dbReference type="Proteomes" id="UP001597506"/>
    </source>
</evidence>
<keyword evidence="12 15" id="KW-0472">Membrane</keyword>
<dbReference type="PANTHER" id="PTHR34299:SF1">
    <property type="entry name" value="DIACYLGLYCEROL KINASE"/>
    <property type="match status" value="1"/>
</dbReference>
<feature type="transmembrane region" description="Helical" evidence="15">
    <location>
        <begin position="36"/>
        <end position="55"/>
    </location>
</feature>
<keyword evidence="4" id="KW-0444">Lipid biosynthesis</keyword>
<keyword evidence="11" id="KW-0443">Lipid metabolism</keyword>